<sequence length="249" mass="27282">MTPAYRPWASQLWTKRMQTRCLFLHSNLSIAAFQNGAEPLINCLIVSQSHYFSPQNTLSDEQLGKKSPLQVWARGRNLQFLTGDGVFSKGALDAGSRLLIETISLAPDSIFCDLGCGWGAVGAFIAKEFPNTKIYACDVNARAAHIAKRNLEGNQIEAAVWSGEGLSATRADFFTCIACNPPIRAGNLVIEKLFADAFRGLKVGGELWVVIRTAQGAKSWQKRLEAQFGTCETIVIKDGYRILKAVRGV</sequence>
<evidence type="ECO:0000313" key="5">
    <source>
        <dbReference type="EMBL" id="PQV62628.1"/>
    </source>
</evidence>
<dbReference type="PANTHER" id="PTHR47816:SF4">
    <property type="entry name" value="RIBOSOMAL RNA SMALL SUBUNIT METHYLTRANSFERASE C"/>
    <property type="match status" value="1"/>
</dbReference>
<keyword evidence="1 5" id="KW-0489">Methyltransferase</keyword>
<comment type="caution">
    <text evidence="5">The sequence shown here is derived from an EMBL/GenBank/DDBJ whole genome shotgun (WGS) entry which is preliminary data.</text>
</comment>
<keyword evidence="2 5" id="KW-0808">Transferase</keyword>
<name>A0A2S8SPB0_9BACT</name>
<gene>
    <name evidence="5" type="ORF">B1R32_12612</name>
</gene>
<organism evidence="5 6">
    <name type="scientific">Abditibacterium utsteinense</name>
    <dbReference type="NCBI Taxonomy" id="1960156"/>
    <lineage>
        <taxon>Bacteria</taxon>
        <taxon>Pseudomonadati</taxon>
        <taxon>Abditibacteriota</taxon>
        <taxon>Abditibacteriia</taxon>
        <taxon>Abditibacteriales</taxon>
        <taxon>Abditibacteriaceae</taxon>
        <taxon>Abditibacterium</taxon>
    </lineage>
</organism>
<dbReference type="EMBL" id="NIGF01000026">
    <property type="protein sequence ID" value="PQV62628.1"/>
    <property type="molecule type" value="Genomic_DNA"/>
</dbReference>
<dbReference type="GO" id="GO:0008757">
    <property type="term" value="F:S-adenosylmethionine-dependent methyltransferase activity"/>
    <property type="evidence" value="ECO:0007669"/>
    <property type="project" value="InterPro"/>
</dbReference>
<keyword evidence="6" id="KW-1185">Reference proteome</keyword>
<dbReference type="PANTHER" id="PTHR47816">
    <property type="entry name" value="RIBOSOMAL RNA SMALL SUBUNIT METHYLTRANSFERASE C"/>
    <property type="match status" value="1"/>
</dbReference>
<dbReference type="InterPro" id="IPR007848">
    <property type="entry name" value="Small_mtfrase_dom"/>
</dbReference>
<dbReference type="AlphaFoldDB" id="A0A2S8SPB0"/>
<dbReference type="FunCoup" id="A0A2S8SPB0">
    <property type="interactions" value="78"/>
</dbReference>
<protein>
    <submittedName>
        <fullName evidence="5">16S rRNA m(2)G 1207 methyltransferase</fullName>
    </submittedName>
</protein>
<evidence type="ECO:0000256" key="2">
    <source>
        <dbReference type="ARBA" id="ARBA00022679"/>
    </source>
</evidence>
<dbReference type="Gene3D" id="3.40.50.150">
    <property type="entry name" value="Vaccinia Virus protein VP39"/>
    <property type="match status" value="1"/>
</dbReference>
<keyword evidence="3" id="KW-0949">S-adenosyl-L-methionine</keyword>
<proteinExistence type="predicted"/>
<dbReference type="Proteomes" id="UP000237684">
    <property type="component" value="Unassembled WGS sequence"/>
</dbReference>
<feature type="domain" description="Methyltransferase small" evidence="4">
    <location>
        <begin position="78"/>
        <end position="244"/>
    </location>
</feature>
<evidence type="ECO:0000313" key="6">
    <source>
        <dbReference type="Proteomes" id="UP000237684"/>
    </source>
</evidence>
<dbReference type="CDD" id="cd02440">
    <property type="entry name" value="AdoMet_MTases"/>
    <property type="match status" value="1"/>
</dbReference>
<accession>A0A2S8SPB0</accession>
<evidence type="ECO:0000259" key="4">
    <source>
        <dbReference type="Pfam" id="PF05175"/>
    </source>
</evidence>
<evidence type="ECO:0000256" key="1">
    <source>
        <dbReference type="ARBA" id="ARBA00022603"/>
    </source>
</evidence>
<dbReference type="InterPro" id="IPR029063">
    <property type="entry name" value="SAM-dependent_MTases_sf"/>
</dbReference>
<reference evidence="5 6" key="1">
    <citation type="journal article" date="2018" name="Syst. Appl. Microbiol.">
        <title>Abditibacterium utsteinense sp. nov., the first cultivated member of candidate phylum FBP, isolated from ice-free Antarctic soil samples.</title>
        <authorList>
            <person name="Tahon G."/>
            <person name="Tytgat B."/>
            <person name="Lebbe L."/>
            <person name="Carlier A."/>
            <person name="Willems A."/>
        </authorList>
    </citation>
    <scope>NUCLEOTIDE SEQUENCE [LARGE SCALE GENOMIC DNA]</scope>
    <source>
        <strain evidence="5 6">LMG 29911</strain>
    </source>
</reference>
<dbReference type="InParanoid" id="A0A2S8SPB0"/>
<dbReference type="Pfam" id="PF05175">
    <property type="entry name" value="MTS"/>
    <property type="match status" value="1"/>
</dbReference>
<dbReference type="SUPFAM" id="SSF53335">
    <property type="entry name" value="S-adenosyl-L-methionine-dependent methyltransferases"/>
    <property type="match status" value="1"/>
</dbReference>
<dbReference type="InterPro" id="IPR046977">
    <property type="entry name" value="RsmC/RlmG"/>
</dbReference>
<evidence type="ECO:0000256" key="3">
    <source>
        <dbReference type="ARBA" id="ARBA00022691"/>
    </source>
</evidence>
<dbReference type="GO" id="GO:0032259">
    <property type="term" value="P:methylation"/>
    <property type="evidence" value="ECO:0007669"/>
    <property type="project" value="UniProtKB-KW"/>
</dbReference>